<protein>
    <submittedName>
        <fullName evidence="2">Uncharacterized protein</fullName>
    </submittedName>
</protein>
<dbReference type="PANTHER" id="PTHR21580">
    <property type="entry name" value="SHIPPO-1-RELATED"/>
    <property type="match status" value="1"/>
</dbReference>
<accession>A0A7S3D8I9</accession>
<feature type="region of interest" description="Disordered" evidence="1">
    <location>
        <begin position="207"/>
        <end position="232"/>
    </location>
</feature>
<name>A0A7S3D8I9_9EUKA</name>
<evidence type="ECO:0000256" key="1">
    <source>
        <dbReference type="SAM" id="MobiDB-lite"/>
    </source>
</evidence>
<organism evidence="2">
    <name type="scientific">Palpitomonas bilix</name>
    <dbReference type="NCBI Taxonomy" id="652834"/>
    <lineage>
        <taxon>Eukaryota</taxon>
        <taxon>Eukaryota incertae sedis</taxon>
    </lineage>
</organism>
<reference evidence="2" key="1">
    <citation type="submission" date="2021-01" db="EMBL/GenBank/DDBJ databases">
        <authorList>
            <person name="Corre E."/>
            <person name="Pelletier E."/>
            <person name="Niang G."/>
            <person name="Scheremetjew M."/>
            <person name="Finn R."/>
            <person name="Kale V."/>
            <person name="Holt S."/>
            <person name="Cochrane G."/>
            <person name="Meng A."/>
            <person name="Brown T."/>
            <person name="Cohen L."/>
        </authorList>
    </citation>
    <scope>NUCLEOTIDE SEQUENCE</scope>
    <source>
        <strain evidence="2">NIES-2562</strain>
    </source>
</reference>
<dbReference type="AlphaFoldDB" id="A0A7S3D8I9"/>
<feature type="region of interest" description="Disordered" evidence="1">
    <location>
        <begin position="251"/>
        <end position="294"/>
    </location>
</feature>
<proteinExistence type="predicted"/>
<dbReference type="EMBL" id="HBIB01018552">
    <property type="protein sequence ID" value="CAE0249838.1"/>
    <property type="molecule type" value="Transcribed_RNA"/>
</dbReference>
<feature type="compositionally biased region" description="Basic and acidic residues" evidence="1">
    <location>
        <begin position="258"/>
        <end position="267"/>
    </location>
</feature>
<sequence>MERKRGAIKASFEGDSVYVQDALARSAPSVPSKFETVLHPNTSKEKNAFGARTHRFQNMENQQPGPGSYNFGVEGRSNMGPSAESVGKKGFGVGFASKTHRFSDAPPPLFIVPGPGAYGEKGFFQLRTESDYGKGGYSRIFAPKMGMPRVQNKVTVPGPGHYETAKAAPSEFHGERESHPAMTAPKAAQSVFMSSSDRVLEDKSVKLKQENPAPGQYESQPSPSKAMPSAAFRSGTRRQYEVEEEVMRAAHVQANSESETRDLEMTAKKKGVARKPMTKAGQARPVPTIGAGSIGNKVPGPGSYEASYLPKYGEGVKVDVICFMPMMGIVALTCSTQGDHMFANGITDRFGGVVEPRVQRHPPPGPGSYEAQQQLKGDKHLISSSYFMSNSLRGEFVAGDRPPGPAYYQPQEVQKKEFHLNALQRWV</sequence>
<dbReference type="InterPro" id="IPR010736">
    <property type="entry name" value="SHIPPO-rpt"/>
</dbReference>
<dbReference type="PANTHER" id="PTHR21580:SF28">
    <property type="entry name" value="BOREALIN N-TERMINAL DOMAIN-CONTAINING PROTEIN-RELATED"/>
    <property type="match status" value="1"/>
</dbReference>
<dbReference type="InterPro" id="IPR051291">
    <property type="entry name" value="CIMAP"/>
</dbReference>
<dbReference type="Pfam" id="PF07004">
    <property type="entry name" value="SHIPPO-rpt"/>
    <property type="match status" value="3"/>
</dbReference>
<gene>
    <name evidence="2" type="ORF">PBIL07802_LOCUS12037</name>
</gene>
<evidence type="ECO:0000313" key="2">
    <source>
        <dbReference type="EMBL" id="CAE0249838.1"/>
    </source>
</evidence>
<feature type="compositionally biased region" description="Basic residues" evidence="1">
    <location>
        <begin position="268"/>
        <end position="277"/>
    </location>
</feature>